<proteinExistence type="predicted"/>
<feature type="non-terminal residue" evidence="1">
    <location>
        <position position="1"/>
    </location>
</feature>
<reference evidence="1" key="1">
    <citation type="submission" date="2020-02" db="EMBL/GenBank/DDBJ databases">
        <authorList>
            <person name="Meier V. D."/>
        </authorList>
    </citation>
    <scope>NUCLEOTIDE SEQUENCE</scope>
    <source>
        <strain evidence="1">AVDCRST_MAG84</strain>
    </source>
</reference>
<name>A0A6J4KMY1_9CYAN</name>
<organism evidence="1">
    <name type="scientific">uncultured Microcoleus sp</name>
    <dbReference type="NCBI Taxonomy" id="259945"/>
    <lineage>
        <taxon>Bacteria</taxon>
        <taxon>Bacillati</taxon>
        <taxon>Cyanobacteriota</taxon>
        <taxon>Cyanophyceae</taxon>
        <taxon>Oscillatoriophycideae</taxon>
        <taxon>Oscillatoriales</taxon>
        <taxon>Microcoleaceae</taxon>
        <taxon>Microcoleus</taxon>
        <taxon>environmental samples</taxon>
    </lineage>
</organism>
<dbReference type="EMBL" id="CADCTZ010000095">
    <property type="protein sequence ID" value="CAA9308889.1"/>
    <property type="molecule type" value="Genomic_DNA"/>
</dbReference>
<sequence length="86" mass="9624">QIQAIAGKGEEALRTLEAMLSDRNTHLRDIALLFAETGDRVNFKRLLIPCAYYLDTAYQMCGYLARLYPEQASAVVTVLSELNEGE</sequence>
<dbReference type="AlphaFoldDB" id="A0A6J4KMY1"/>
<gene>
    <name evidence="1" type="ORF">AVDCRST_MAG84-644</name>
</gene>
<accession>A0A6J4KMY1</accession>
<protein>
    <submittedName>
        <fullName evidence="1">Uncharacterized protein</fullName>
    </submittedName>
</protein>
<evidence type="ECO:0000313" key="1">
    <source>
        <dbReference type="EMBL" id="CAA9308889.1"/>
    </source>
</evidence>